<dbReference type="Proteomes" id="UP000092461">
    <property type="component" value="Unassembled WGS sequence"/>
</dbReference>
<keyword evidence="3" id="KW-1185">Reference proteome</keyword>
<feature type="compositionally biased region" description="Low complexity" evidence="1">
    <location>
        <begin position="241"/>
        <end position="257"/>
    </location>
</feature>
<feature type="region of interest" description="Disordered" evidence="1">
    <location>
        <begin position="82"/>
        <end position="122"/>
    </location>
</feature>
<dbReference type="EnsemblMetazoa" id="LLOJ009851-RA">
    <property type="protein sequence ID" value="LLOJ009851-PA"/>
    <property type="gene ID" value="LLOJ009851"/>
</dbReference>
<evidence type="ECO:0000256" key="1">
    <source>
        <dbReference type="SAM" id="MobiDB-lite"/>
    </source>
</evidence>
<organism evidence="2 3">
    <name type="scientific">Lutzomyia longipalpis</name>
    <name type="common">Sand fly</name>
    <dbReference type="NCBI Taxonomy" id="7200"/>
    <lineage>
        <taxon>Eukaryota</taxon>
        <taxon>Metazoa</taxon>
        <taxon>Ecdysozoa</taxon>
        <taxon>Arthropoda</taxon>
        <taxon>Hexapoda</taxon>
        <taxon>Insecta</taxon>
        <taxon>Pterygota</taxon>
        <taxon>Neoptera</taxon>
        <taxon>Endopterygota</taxon>
        <taxon>Diptera</taxon>
        <taxon>Nematocera</taxon>
        <taxon>Psychodoidea</taxon>
        <taxon>Psychodidae</taxon>
        <taxon>Lutzomyia</taxon>
        <taxon>Lutzomyia</taxon>
    </lineage>
</organism>
<dbReference type="EMBL" id="AJWK01034459">
    <property type="status" value="NOT_ANNOTATED_CDS"/>
    <property type="molecule type" value="Genomic_DNA"/>
</dbReference>
<feature type="region of interest" description="Disordered" evidence="1">
    <location>
        <begin position="1"/>
        <end position="64"/>
    </location>
</feature>
<reference evidence="2" key="1">
    <citation type="submission" date="2020-05" db="UniProtKB">
        <authorList>
            <consortium name="EnsemblMetazoa"/>
        </authorList>
    </citation>
    <scope>IDENTIFICATION</scope>
    <source>
        <strain evidence="2">Jacobina</strain>
    </source>
</reference>
<dbReference type="AlphaFoldDB" id="A0A1B0GL78"/>
<feature type="region of interest" description="Disordered" evidence="1">
    <location>
        <begin position="241"/>
        <end position="283"/>
    </location>
</feature>
<feature type="compositionally biased region" description="Gly residues" evidence="1">
    <location>
        <begin position="32"/>
        <end position="41"/>
    </location>
</feature>
<evidence type="ECO:0000313" key="2">
    <source>
        <dbReference type="EnsemblMetazoa" id="LLOJ009851-PA"/>
    </source>
</evidence>
<feature type="compositionally biased region" description="Basic and acidic residues" evidence="1">
    <location>
        <begin position="89"/>
        <end position="101"/>
    </location>
</feature>
<evidence type="ECO:0000313" key="3">
    <source>
        <dbReference type="Proteomes" id="UP000092461"/>
    </source>
</evidence>
<dbReference type="VEuPathDB" id="VectorBase:LLONM1_003295"/>
<feature type="compositionally biased region" description="Basic and acidic residues" evidence="1">
    <location>
        <begin position="8"/>
        <end position="21"/>
    </location>
</feature>
<feature type="compositionally biased region" description="Basic and acidic residues" evidence="1">
    <location>
        <begin position="160"/>
        <end position="175"/>
    </location>
</feature>
<feature type="compositionally biased region" description="Polar residues" evidence="1">
    <location>
        <begin position="264"/>
        <end position="283"/>
    </location>
</feature>
<accession>A0A1B0GL78</accession>
<sequence length="283" mass="30839">MMASTVESSRHQQERQAHDGRPTSAYDNLNGGTKGGGGLKGEGGRKAARSSLGEESIRRSNGGFPYTEISFKFDAIPAASEHQSGVMGRSDDAVTHDECGERNPGAASPPGSQYGGAEKNDKVVNLSEVQQSDEKRRHDHKAIISSAKSNFFGLNGNQSEAEKKDTAEGLTDKGRVPRRRIRLKMDDDEEDSEEYGEETVKLLPEVVNTFNLPATNGYQNVPRNSHKFQHQVSYVQEMKLVESSSSDSAPAKSDVVVPRIKNPARSSTPDNESHRLSQPSQVV</sequence>
<proteinExistence type="predicted"/>
<dbReference type="VEuPathDB" id="VectorBase:LLOJ009851"/>
<protein>
    <submittedName>
        <fullName evidence="2">Uncharacterized protein</fullName>
    </submittedName>
</protein>
<name>A0A1B0GL78_LUTLO</name>
<feature type="region of interest" description="Disordered" evidence="1">
    <location>
        <begin position="149"/>
        <end position="175"/>
    </location>
</feature>